<evidence type="ECO:0000313" key="1">
    <source>
        <dbReference type="EMBL" id="RIV84673.1"/>
    </source>
</evidence>
<dbReference type="AlphaFoldDB" id="A0A418NQA6"/>
<gene>
    <name evidence="1" type="ORF">D2V07_13970</name>
</gene>
<name>A0A418NQA6_9SPHN</name>
<proteinExistence type="predicted"/>
<sequence length="395" mass="44460">MRMFDVWESVHQLSQPCLTRAATEPAISSEGVVKDSNLRSIDTFLWEDVERAVLEGGVRPFQHESLYTADKWLTTSALQKSIRRGHSELAERYARSSVRIDPDHAFRRLAIIALEDVGLGDLKLVSETLAILGNKLRRRSLGEERLAVHLAVRMSSAMKSRLACDLLSLIEYDNEASKKAERVSCLDTVALSNFVRRENFGSTTQLVSLWMLHGTDRLRSRQLNSIEGQGQRGLMRLMTNLSAPLIFHYIVRMGLSRCRDSLALPYVLLAQFADQNPLLRTVRSDIPRPELIGSYPSFAYDMHTRIGRRAIKKFEVNCTEQLRALGVRDVGNLIFALEGGCLDRRLSSVGIEPIRSSACALEVFGHENSINEDILFELNLLPKLDAIRRQAAVSV</sequence>
<dbReference type="SUPFAM" id="SSF48019">
    <property type="entry name" value="post-AAA+ oligomerization domain-like"/>
    <property type="match status" value="1"/>
</dbReference>
<dbReference type="EMBL" id="QXFL01000006">
    <property type="protein sequence ID" value="RIV84673.1"/>
    <property type="molecule type" value="Genomic_DNA"/>
</dbReference>
<dbReference type="InterPro" id="IPR008921">
    <property type="entry name" value="DNA_pol3_clamp-load_cplx_C"/>
</dbReference>
<protein>
    <recommendedName>
        <fullName evidence="3">MgsA AAA+ ATPase C-terminal domain-containing protein</fullName>
    </recommendedName>
</protein>
<reference evidence="1 2" key="1">
    <citation type="submission" date="2018-08" db="EMBL/GenBank/DDBJ databases">
        <title>Erythrobacter zhengii sp.nov., a bacterium isolated from deep-sea sediment.</title>
        <authorList>
            <person name="Fang C."/>
            <person name="Wu Y.-H."/>
            <person name="Sun C."/>
            <person name="Wang H."/>
            <person name="Cheng H."/>
            <person name="Meng F.-X."/>
            <person name="Wang C.-S."/>
            <person name="Xu X.-W."/>
        </authorList>
    </citation>
    <scope>NUCLEOTIDE SEQUENCE [LARGE SCALE GENOMIC DNA]</scope>
    <source>
        <strain evidence="1 2">V18</strain>
    </source>
</reference>
<accession>A0A418NQA6</accession>
<evidence type="ECO:0000313" key="2">
    <source>
        <dbReference type="Proteomes" id="UP000286576"/>
    </source>
</evidence>
<dbReference type="Gene3D" id="1.20.272.10">
    <property type="match status" value="1"/>
</dbReference>
<dbReference type="Proteomes" id="UP000286576">
    <property type="component" value="Unassembled WGS sequence"/>
</dbReference>
<comment type="caution">
    <text evidence="1">The sequence shown here is derived from an EMBL/GenBank/DDBJ whole genome shotgun (WGS) entry which is preliminary data.</text>
</comment>
<dbReference type="GO" id="GO:0003677">
    <property type="term" value="F:DNA binding"/>
    <property type="evidence" value="ECO:0007669"/>
    <property type="project" value="InterPro"/>
</dbReference>
<keyword evidence="2" id="KW-1185">Reference proteome</keyword>
<evidence type="ECO:0008006" key="3">
    <source>
        <dbReference type="Google" id="ProtNLM"/>
    </source>
</evidence>
<organism evidence="1 2">
    <name type="scientific">Aurantiacibacter zhengii</name>
    <dbReference type="NCBI Taxonomy" id="2307003"/>
    <lineage>
        <taxon>Bacteria</taxon>
        <taxon>Pseudomonadati</taxon>
        <taxon>Pseudomonadota</taxon>
        <taxon>Alphaproteobacteria</taxon>
        <taxon>Sphingomonadales</taxon>
        <taxon>Erythrobacteraceae</taxon>
        <taxon>Aurantiacibacter</taxon>
    </lineage>
</organism>
<dbReference type="GO" id="GO:0006260">
    <property type="term" value="P:DNA replication"/>
    <property type="evidence" value="ECO:0007669"/>
    <property type="project" value="InterPro"/>
</dbReference>